<evidence type="ECO:0000256" key="1">
    <source>
        <dbReference type="SAM" id="Phobius"/>
    </source>
</evidence>
<keyword evidence="1" id="KW-0472">Membrane</keyword>
<dbReference type="EMBL" id="CP045483">
    <property type="protein sequence ID" value="QGR19104.1"/>
    <property type="molecule type" value="Genomic_DNA"/>
</dbReference>
<organism evidence="2 3">
    <name type="scientific">Stygiolobus azoricus</name>
    <dbReference type="NCBI Taxonomy" id="41675"/>
    <lineage>
        <taxon>Archaea</taxon>
        <taxon>Thermoproteota</taxon>
        <taxon>Thermoprotei</taxon>
        <taxon>Sulfolobales</taxon>
        <taxon>Sulfolobaceae</taxon>
        <taxon>Stygiolobus</taxon>
    </lineage>
</organism>
<gene>
    <name evidence="2" type="ORF">D1868_03335</name>
</gene>
<dbReference type="AlphaFoldDB" id="A0A650CMN0"/>
<reference evidence="2 3" key="1">
    <citation type="submission" date="2019-10" db="EMBL/GenBank/DDBJ databases">
        <title>Genome Sequences from Six Type Strain Members of the Archaeal Family Sulfolobaceae: Acidianus ambivalens, Acidianus infernus, Metallosphaera prunae, Stygiolobus azoricus, Sulfolobus metallicus, and Sulfurisphaera ohwakuensis.</title>
        <authorList>
            <person name="Counts J.A."/>
            <person name="Kelly R.M."/>
        </authorList>
    </citation>
    <scope>NUCLEOTIDE SEQUENCE [LARGE SCALE GENOMIC DNA]</scope>
    <source>
        <strain evidence="2 3">FC6</strain>
    </source>
</reference>
<dbReference type="RefSeq" id="WP_156005526.1">
    <property type="nucleotide sequence ID" value="NZ_CP045483.1"/>
</dbReference>
<feature type="transmembrane region" description="Helical" evidence="1">
    <location>
        <begin position="120"/>
        <end position="138"/>
    </location>
</feature>
<dbReference type="GeneID" id="42798072"/>
<dbReference type="Proteomes" id="UP000423396">
    <property type="component" value="Chromosome"/>
</dbReference>
<evidence type="ECO:0000313" key="2">
    <source>
        <dbReference type="EMBL" id="QGR19104.1"/>
    </source>
</evidence>
<keyword evidence="3" id="KW-1185">Reference proteome</keyword>
<keyword evidence="1" id="KW-1133">Transmembrane helix</keyword>
<keyword evidence="1" id="KW-0812">Transmembrane</keyword>
<sequence length="151" mass="16542">MFIRGNRKFLKTLALTVIFTSLFLLTLASSHLTAKIWASDYGYGSPTTQIINSTVVSTQSTTTLTTSSQGKITPDQTITCTKTITSTVTITSTIMSYVTVHVVTSVITYITTSVTNSAELYKGVIITIAIELIGYLLLRKNKKTTYRNLRG</sequence>
<evidence type="ECO:0000313" key="3">
    <source>
        <dbReference type="Proteomes" id="UP000423396"/>
    </source>
</evidence>
<name>A0A650CMN0_9CREN</name>
<protein>
    <submittedName>
        <fullName evidence="2">Uncharacterized protein</fullName>
    </submittedName>
</protein>
<dbReference type="KEGG" id="sazo:D1868_03335"/>
<proteinExistence type="predicted"/>
<accession>A0A650CMN0</accession>